<protein>
    <submittedName>
        <fullName evidence="7">Acetylornithine deacetylase</fullName>
    </submittedName>
</protein>
<dbReference type="Gene3D" id="3.40.630.10">
    <property type="entry name" value="Zn peptidases"/>
    <property type="match status" value="1"/>
</dbReference>
<evidence type="ECO:0000256" key="1">
    <source>
        <dbReference type="ARBA" id="ARBA00001947"/>
    </source>
</evidence>
<dbReference type="GO" id="GO:0006526">
    <property type="term" value="P:L-arginine biosynthetic process"/>
    <property type="evidence" value="ECO:0007669"/>
    <property type="project" value="TreeGrafter"/>
</dbReference>
<gene>
    <name evidence="7" type="ORF">M23134_03698</name>
</gene>
<dbReference type="CDD" id="cd05651">
    <property type="entry name" value="M20_ArgE_DapE-like"/>
    <property type="match status" value="1"/>
</dbReference>
<comment type="caution">
    <text evidence="7">The sequence shown here is derived from an EMBL/GenBank/DDBJ whole genome shotgun (WGS) entry which is preliminary data.</text>
</comment>
<accession>A1ZXB0</accession>
<comment type="cofactor">
    <cofactor evidence="1">
        <name>Zn(2+)</name>
        <dbReference type="ChEBI" id="CHEBI:29105"/>
    </cofactor>
</comment>
<evidence type="ECO:0000256" key="5">
    <source>
        <dbReference type="ARBA" id="ARBA00023285"/>
    </source>
</evidence>
<reference evidence="7 8" key="1">
    <citation type="submission" date="2007-01" db="EMBL/GenBank/DDBJ databases">
        <authorList>
            <person name="Haygood M."/>
            <person name="Podell S."/>
            <person name="Anderson C."/>
            <person name="Hopkinson B."/>
            <person name="Roe K."/>
            <person name="Barbeau K."/>
            <person name="Gaasterland T."/>
            <person name="Ferriera S."/>
            <person name="Johnson J."/>
            <person name="Kravitz S."/>
            <person name="Beeson K."/>
            <person name="Sutton G."/>
            <person name="Rogers Y.-H."/>
            <person name="Friedman R."/>
            <person name="Frazier M."/>
            <person name="Venter J.C."/>
        </authorList>
    </citation>
    <scope>NUCLEOTIDE SEQUENCE [LARGE SCALE GENOMIC DNA]</scope>
    <source>
        <strain evidence="7 8">ATCC 23134</strain>
    </source>
</reference>
<proteinExistence type="predicted"/>
<keyword evidence="5" id="KW-0170">Cobalt</keyword>
<dbReference type="SUPFAM" id="SSF53187">
    <property type="entry name" value="Zn-dependent exopeptidases"/>
    <property type="match status" value="1"/>
</dbReference>
<dbReference type="OrthoDB" id="9792335at2"/>
<feature type="domain" description="Peptidase M20 dimerisation" evidence="6">
    <location>
        <begin position="165"/>
        <end position="264"/>
    </location>
</feature>
<evidence type="ECO:0000256" key="4">
    <source>
        <dbReference type="ARBA" id="ARBA00022833"/>
    </source>
</evidence>
<evidence type="ECO:0000313" key="7">
    <source>
        <dbReference type="EMBL" id="EAY24984.1"/>
    </source>
</evidence>
<dbReference type="Gene3D" id="3.30.70.360">
    <property type="match status" value="1"/>
</dbReference>
<dbReference type="PROSITE" id="PS00758">
    <property type="entry name" value="ARGE_DAPE_CPG2_1"/>
    <property type="match status" value="1"/>
</dbReference>
<dbReference type="PANTHER" id="PTHR43808">
    <property type="entry name" value="ACETYLORNITHINE DEACETYLASE"/>
    <property type="match status" value="1"/>
</dbReference>
<dbReference type="GO" id="GO:0046872">
    <property type="term" value="F:metal ion binding"/>
    <property type="evidence" value="ECO:0007669"/>
    <property type="project" value="UniProtKB-KW"/>
</dbReference>
<keyword evidence="3" id="KW-0378">Hydrolase</keyword>
<name>A1ZXB0_MICM2</name>
<dbReference type="Proteomes" id="UP000004095">
    <property type="component" value="Unassembled WGS sequence"/>
</dbReference>
<dbReference type="InterPro" id="IPR002933">
    <property type="entry name" value="Peptidase_M20"/>
</dbReference>
<dbReference type="EMBL" id="AAWS01000057">
    <property type="protein sequence ID" value="EAY24984.1"/>
    <property type="molecule type" value="Genomic_DNA"/>
</dbReference>
<evidence type="ECO:0000256" key="3">
    <source>
        <dbReference type="ARBA" id="ARBA00022801"/>
    </source>
</evidence>
<dbReference type="Pfam" id="PF07687">
    <property type="entry name" value="M20_dimer"/>
    <property type="match status" value="1"/>
</dbReference>
<keyword evidence="4" id="KW-0862">Zinc</keyword>
<keyword evidence="2" id="KW-0479">Metal-binding</keyword>
<organism evidence="7 8">
    <name type="scientific">Microscilla marina ATCC 23134</name>
    <dbReference type="NCBI Taxonomy" id="313606"/>
    <lineage>
        <taxon>Bacteria</taxon>
        <taxon>Pseudomonadati</taxon>
        <taxon>Bacteroidota</taxon>
        <taxon>Cytophagia</taxon>
        <taxon>Cytophagales</taxon>
        <taxon>Microscillaceae</taxon>
        <taxon>Microscilla</taxon>
    </lineage>
</organism>
<evidence type="ECO:0000256" key="2">
    <source>
        <dbReference type="ARBA" id="ARBA00022723"/>
    </source>
</evidence>
<keyword evidence="8" id="KW-1185">Reference proteome</keyword>
<dbReference type="Pfam" id="PF01546">
    <property type="entry name" value="Peptidase_M20"/>
    <property type="match status" value="1"/>
</dbReference>
<sequence length="353" mass="38723">MFNKEPYINLLKALIATPSFSREEDKTATVIEHFIRQRGLPPQRAGNNVWVKSSQFEAGKPVVLLNSHHDTVKPVQGWQRNPHEPNEENGTIFGLGSNDAGASLVSLLATFVYLNALPHRSYNLIYAATAEEEISGKNGIASILEQLGTINLGVVGEPTQMQMAIAEKGLVVIDGEAKGKAGHAARNEGENAIYKALQDIQWIQNYAFPKKSEWLGAVKATVTQIEAGYQHNVVPDSCKFVIDVRTQECYSNQEVVDVLQQHTQSTLTPRSLRLNSSGISVDHPIVQKGKALGLSCYGSPTLSDQALLPFTTIKIGVGDSARSHTANEYILRKEIEQGIDTYCQLLEGLEIFN</sequence>
<dbReference type="InterPro" id="IPR050072">
    <property type="entry name" value="Peptidase_M20A"/>
</dbReference>
<evidence type="ECO:0000313" key="8">
    <source>
        <dbReference type="Proteomes" id="UP000004095"/>
    </source>
</evidence>
<dbReference type="InterPro" id="IPR011650">
    <property type="entry name" value="Peptidase_M20_dimer"/>
</dbReference>
<dbReference type="InterPro" id="IPR036264">
    <property type="entry name" value="Bact_exopeptidase_dim_dom"/>
</dbReference>
<evidence type="ECO:0000259" key="6">
    <source>
        <dbReference type="Pfam" id="PF07687"/>
    </source>
</evidence>
<dbReference type="eggNOG" id="COG0624">
    <property type="taxonomic scope" value="Bacteria"/>
</dbReference>
<dbReference type="SUPFAM" id="SSF55031">
    <property type="entry name" value="Bacterial exopeptidase dimerisation domain"/>
    <property type="match status" value="1"/>
</dbReference>
<dbReference type="GO" id="GO:0008777">
    <property type="term" value="F:acetylornithine deacetylase activity"/>
    <property type="evidence" value="ECO:0007669"/>
    <property type="project" value="TreeGrafter"/>
</dbReference>
<dbReference type="InterPro" id="IPR001261">
    <property type="entry name" value="ArgE/DapE_CS"/>
</dbReference>
<dbReference type="RefSeq" id="WP_002703741.1">
    <property type="nucleotide sequence ID" value="NZ_AAWS01000057.1"/>
</dbReference>
<dbReference type="AlphaFoldDB" id="A1ZXB0"/>
<dbReference type="PANTHER" id="PTHR43808:SF31">
    <property type="entry name" value="N-ACETYL-L-CITRULLINE DEACETYLASE"/>
    <property type="match status" value="1"/>
</dbReference>